<sequence>MGYIIYDRRQYRAENIFTGELSGPYKRPPTRDQLPMRERVWKQTKGPSLFRPTRLVRVTDMEVIQGSELNNDEHYCTISYSWGQSGDIVKIKNDITGNDDYDCIDKGKHTIIDSPTKKVKIKGQSRGRRKIRIEPKIRHVKFQDLIQQMALDFGAKYIWYDKMCIKQDDPEDKKSEIRKMHQVYYHSLFTLIVIPELRTCRRYHQTASGAFKSTFRVTSDILHYSGYGRRSWCLEELYRAQLFVCIGQNAHFWSDCVNVDSVQKIAYHHHYLFSICVKHVEWAACTALYHAHKRVSTKDHDRIFSLANIFPQTMKYISINYDQNAIDLMLQFYKALVLMDIRLLLFGVDYTNDLIAMEIRKRLNVEMPSWVGMLHTHILQIVENDMEPINPPPKYTVNNLMSIQITSRFIKAKLVKPPAKEFPNRRCSEPQHSKPAFHQGYYKAHDTFISSNINNDLDDNSNTYNYYRRSSMPSSTQQVDPLLSTRYPTTTTKPNELIFIHSQKRDEINFKNRSFPGYYSLRPTHRLPLNMVRNAQIISNSNNIPLPKPLEDGTNAGYLSLTDDNCASIIILSELAYTTCFPELIVMPVIAKEEENYKSIGICFLHKCVDYPSVEKTQEFIIE</sequence>
<organism evidence="2 3">
    <name type="scientific">Phascolomyces articulosus</name>
    <dbReference type="NCBI Taxonomy" id="60185"/>
    <lineage>
        <taxon>Eukaryota</taxon>
        <taxon>Fungi</taxon>
        <taxon>Fungi incertae sedis</taxon>
        <taxon>Mucoromycota</taxon>
        <taxon>Mucoromycotina</taxon>
        <taxon>Mucoromycetes</taxon>
        <taxon>Mucorales</taxon>
        <taxon>Lichtheimiaceae</taxon>
        <taxon>Phascolomyces</taxon>
    </lineage>
</organism>
<dbReference type="Pfam" id="PF06985">
    <property type="entry name" value="HET"/>
    <property type="match status" value="1"/>
</dbReference>
<comment type="caution">
    <text evidence="2">The sequence shown here is derived from an EMBL/GenBank/DDBJ whole genome shotgun (WGS) entry which is preliminary data.</text>
</comment>
<gene>
    <name evidence="2" type="ORF">BDA99DRAFT_583621</name>
</gene>
<proteinExistence type="predicted"/>
<dbReference type="EMBL" id="JAIXMP010000019">
    <property type="protein sequence ID" value="KAI9258027.1"/>
    <property type="molecule type" value="Genomic_DNA"/>
</dbReference>
<reference evidence="2" key="2">
    <citation type="submission" date="2023-02" db="EMBL/GenBank/DDBJ databases">
        <authorList>
            <consortium name="DOE Joint Genome Institute"/>
            <person name="Mondo S.J."/>
            <person name="Chang Y."/>
            <person name="Wang Y."/>
            <person name="Ahrendt S."/>
            <person name="Andreopoulos W."/>
            <person name="Barry K."/>
            <person name="Beard J."/>
            <person name="Benny G.L."/>
            <person name="Blankenship S."/>
            <person name="Bonito G."/>
            <person name="Cuomo C."/>
            <person name="Desiro A."/>
            <person name="Gervers K.A."/>
            <person name="Hundley H."/>
            <person name="Kuo A."/>
            <person name="LaButti K."/>
            <person name="Lang B.F."/>
            <person name="Lipzen A."/>
            <person name="O'Donnell K."/>
            <person name="Pangilinan J."/>
            <person name="Reynolds N."/>
            <person name="Sandor L."/>
            <person name="Smith M.W."/>
            <person name="Tsang A."/>
            <person name="Grigoriev I.V."/>
            <person name="Stajich J.E."/>
            <person name="Spatafora J.W."/>
        </authorList>
    </citation>
    <scope>NUCLEOTIDE SEQUENCE</scope>
    <source>
        <strain evidence="2">RSA 2281</strain>
    </source>
</reference>
<protein>
    <recommendedName>
        <fullName evidence="1">Heterokaryon incompatibility domain-containing protein</fullName>
    </recommendedName>
</protein>
<dbReference type="Proteomes" id="UP001209540">
    <property type="component" value="Unassembled WGS sequence"/>
</dbReference>
<dbReference type="PANTHER" id="PTHR33112:SF16">
    <property type="entry name" value="HETEROKARYON INCOMPATIBILITY DOMAIN-CONTAINING PROTEIN"/>
    <property type="match status" value="1"/>
</dbReference>
<evidence type="ECO:0000259" key="1">
    <source>
        <dbReference type="Pfam" id="PF06985"/>
    </source>
</evidence>
<reference evidence="2" key="1">
    <citation type="journal article" date="2022" name="IScience">
        <title>Evolution of zygomycete secretomes and the origins of terrestrial fungal ecologies.</title>
        <authorList>
            <person name="Chang Y."/>
            <person name="Wang Y."/>
            <person name="Mondo S."/>
            <person name="Ahrendt S."/>
            <person name="Andreopoulos W."/>
            <person name="Barry K."/>
            <person name="Beard J."/>
            <person name="Benny G.L."/>
            <person name="Blankenship S."/>
            <person name="Bonito G."/>
            <person name="Cuomo C."/>
            <person name="Desiro A."/>
            <person name="Gervers K.A."/>
            <person name="Hundley H."/>
            <person name="Kuo A."/>
            <person name="LaButti K."/>
            <person name="Lang B.F."/>
            <person name="Lipzen A."/>
            <person name="O'Donnell K."/>
            <person name="Pangilinan J."/>
            <person name="Reynolds N."/>
            <person name="Sandor L."/>
            <person name="Smith M.E."/>
            <person name="Tsang A."/>
            <person name="Grigoriev I.V."/>
            <person name="Stajich J.E."/>
            <person name="Spatafora J.W."/>
        </authorList>
    </citation>
    <scope>NUCLEOTIDE SEQUENCE</scope>
    <source>
        <strain evidence="2">RSA 2281</strain>
    </source>
</reference>
<dbReference type="PANTHER" id="PTHR33112">
    <property type="entry name" value="DOMAIN PROTEIN, PUTATIVE-RELATED"/>
    <property type="match status" value="1"/>
</dbReference>
<feature type="domain" description="Heterokaryon incompatibility" evidence="1">
    <location>
        <begin position="75"/>
        <end position="196"/>
    </location>
</feature>
<accession>A0AAD5PDX8</accession>
<name>A0AAD5PDX8_9FUNG</name>
<evidence type="ECO:0000313" key="2">
    <source>
        <dbReference type="EMBL" id="KAI9258027.1"/>
    </source>
</evidence>
<dbReference type="AlphaFoldDB" id="A0AAD5PDX8"/>
<keyword evidence="3" id="KW-1185">Reference proteome</keyword>
<evidence type="ECO:0000313" key="3">
    <source>
        <dbReference type="Proteomes" id="UP001209540"/>
    </source>
</evidence>
<dbReference type="InterPro" id="IPR010730">
    <property type="entry name" value="HET"/>
</dbReference>